<evidence type="ECO:0000313" key="7">
    <source>
        <dbReference type="EMBL" id="CAA7027678.1"/>
    </source>
</evidence>
<dbReference type="InterPro" id="IPR018290">
    <property type="entry name" value="MULE_transposase_N"/>
</dbReference>
<organism evidence="7 8">
    <name type="scientific">Microthlaspi erraticum</name>
    <dbReference type="NCBI Taxonomy" id="1685480"/>
    <lineage>
        <taxon>Eukaryota</taxon>
        <taxon>Viridiplantae</taxon>
        <taxon>Streptophyta</taxon>
        <taxon>Embryophyta</taxon>
        <taxon>Tracheophyta</taxon>
        <taxon>Spermatophyta</taxon>
        <taxon>Magnoliopsida</taxon>
        <taxon>eudicotyledons</taxon>
        <taxon>Gunneridae</taxon>
        <taxon>Pentapetalae</taxon>
        <taxon>rosids</taxon>
        <taxon>malvids</taxon>
        <taxon>Brassicales</taxon>
        <taxon>Brassicaceae</taxon>
        <taxon>Coluteocarpeae</taxon>
        <taxon>Microthlaspi</taxon>
    </lineage>
</organism>
<dbReference type="Pfam" id="PF10551">
    <property type="entry name" value="MULE"/>
    <property type="match status" value="1"/>
</dbReference>
<dbReference type="GO" id="GO:0008270">
    <property type="term" value="F:zinc ion binding"/>
    <property type="evidence" value="ECO:0007669"/>
    <property type="project" value="UniProtKB-KW"/>
</dbReference>
<gene>
    <name evidence="7" type="ORF">MERR_LOCUS14913</name>
</gene>
<feature type="domain" description="SWIM-type" evidence="6">
    <location>
        <begin position="602"/>
        <end position="634"/>
    </location>
</feature>
<keyword evidence="3" id="KW-0862">Zinc</keyword>
<feature type="region of interest" description="Disordered" evidence="5">
    <location>
        <begin position="113"/>
        <end position="138"/>
    </location>
</feature>
<dbReference type="PANTHER" id="PTHR31973">
    <property type="entry name" value="POLYPROTEIN, PUTATIVE-RELATED"/>
    <property type="match status" value="1"/>
</dbReference>
<dbReference type="Pfam" id="PF04434">
    <property type="entry name" value="SWIM"/>
    <property type="match status" value="1"/>
</dbReference>
<evidence type="ECO:0000313" key="8">
    <source>
        <dbReference type="Proteomes" id="UP000467841"/>
    </source>
</evidence>
<accession>A0A6D2IKR1</accession>
<dbReference type="EMBL" id="CACVBM020001059">
    <property type="protein sequence ID" value="CAA7027678.1"/>
    <property type="molecule type" value="Genomic_DNA"/>
</dbReference>
<dbReference type="Pfam" id="PF03108">
    <property type="entry name" value="DBD_Tnp_Mut"/>
    <property type="match status" value="1"/>
</dbReference>
<protein>
    <recommendedName>
        <fullName evidence="6">SWIM-type domain-containing protein</fullName>
    </recommendedName>
</protein>
<sequence>MSGIHLTNILFEVGEYISENGEKARWIPREENCSYSLLFKTCMERISHSVDRICGKISIDASRSKLKLSYISMIFKPRRRVYVVDDEDVQAYLNSTDNEQCRSVLNVEKERVDENAEKERADENAEIEAEEDSEPRVNVDVDDDGENGMNNGMHSSSFDDHFEVPRAILGCDYVDEWDDGMGLEIGQEFPNKKAVQDLVATACHRNCFAIKLVKSDRQRYVVRCSQWNEGCGWYLRTTKVRLSPCFSVRVYTGKHRCSRANASTSMQKTRGTPHLVASVLNEDYAGIYDTPAPKNIMDIVQARLGVKVSYSTALRGKHKAVNDVRGNPVEYFQLIHSYFYMLESVNPGTVTKVKLDANQKFLNRFAALGASIEGFQAMRKVIIVDATSLKTSYPGMLVFATAQDPNHHHYPLAFGIIDSENHSSWGWFFEQLKTVIADSHELVFVSNRHQSIIKSVREVYPFAEHGYCIYHLSQNVKGTVGSSKDECAAYFIRCAEKYTYPEFWECYMDFRSRYPSAAVYLDNQVATDKWARCLFKGVRYDVDTSNVVESMNSVFRKARNKEISPLVENIMHGRCKVASKLIVSEVNSYLLEYSVIEERVHYGVSLLKKSCICNQFDIDKYPCVHAIAAVIALMRSDDRNADVNFHDLVSKYYLMETWVLAY</sequence>
<dbReference type="InterPro" id="IPR018289">
    <property type="entry name" value="MULE_transposase_dom"/>
</dbReference>
<dbReference type="InterPro" id="IPR007527">
    <property type="entry name" value="Znf_SWIM"/>
</dbReference>
<evidence type="ECO:0000256" key="3">
    <source>
        <dbReference type="ARBA" id="ARBA00022833"/>
    </source>
</evidence>
<comment type="caution">
    <text evidence="7">The sequence shown here is derived from an EMBL/GenBank/DDBJ whole genome shotgun (WGS) entry which is preliminary data.</text>
</comment>
<dbReference type="SMART" id="SM00575">
    <property type="entry name" value="ZnF_PMZ"/>
    <property type="match status" value="1"/>
</dbReference>
<dbReference type="Pfam" id="PF10532">
    <property type="entry name" value="Plant_all_beta"/>
    <property type="match status" value="1"/>
</dbReference>
<dbReference type="PANTHER" id="PTHR31973:SF195">
    <property type="entry name" value="MUDR FAMILY TRANSPOSASE"/>
    <property type="match status" value="1"/>
</dbReference>
<evidence type="ECO:0000256" key="4">
    <source>
        <dbReference type="PROSITE-ProRule" id="PRU00325"/>
    </source>
</evidence>
<keyword evidence="2 4" id="KW-0863">Zinc-finger</keyword>
<reference evidence="7" key="1">
    <citation type="submission" date="2020-01" db="EMBL/GenBank/DDBJ databases">
        <authorList>
            <person name="Mishra B."/>
        </authorList>
    </citation>
    <scope>NUCLEOTIDE SEQUENCE [LARGE SCALE GENOMIC DNA]</scope>
</reference>
<evidence type="ECO:0000256" key="5">
    <source>
        <dbReference type="SAM" id="MobiDB-lite"/>
    </source>
</evidence>
<keyword evidence="8" id="KW-1185">Reference proteome</keyword>
<evidence type="ECO:0000259" key="6">
    <source>
        <dbReference type="PROSITE" id="PS50966"/>
    </source>
</evidence>
<evidence type="ECO:0000256" key="1">
    <source>
        <dbReference type="ARBA" id="ARBA00022723"/>
    </source>
</evidence>
<dbReference type="OrthoDB" id="1094579at2759"/>
<dbReference type="InterPro" id="IPR006564">
    <property type="entry name" value="Znf_PMZ"/>
</dbReference>
<evidence type="ECO:0000256" key="2">
    <source>
        <dbReference type="ARBA" id="ARBA00022771"/>
    </source>
</evidence>
<name>A0A6D2IKR1_9BRAS</name>
<dbReference type="PROSITE" id="PS50966">
    <property type="entry name" value="ZF_SWIM"/>
    <property type="match status" value="1"/>
</dbReference>
<keyword evidence="1" id="KW-0479">Metal-binding</keyword>
<dbReference type="InterPro" id="IPR004332">
    <property type="entry name" value="Transposase_MuDR"/>
</dbReference>
<dbReference type="Proteomes" id="UP000467841">
    <property type="component" value="Unassembled WGS sequence"/>
</dbReference>
<proteinExistence type="predicted"/>
<dbReference type="AlphaFoldDB" id="A0A6D2IKR1"/>
<feature type="compositionally biased region" description="Acidic residues" evidence="5">
    <location>
        <begin position="124"/>
        <end position="133"/>
    </location>
</feature>
<feature type="compositionally biased region" description="Basic and acidic residues" evidence="5">
    <location>
        <begin position="113"/>
        <end position="123"/>
    </location>
</feature>